<dbReference type="AlphaFoldDB" id="A0A922M9D1"/>
<accession>A0A922M9D1</accession>
<dbReference type="Proteomes" id="UP000814243">
    <property type="component" value="Unassembled WGS sequence"/>
</dbReference>
<organism evidence="1 2">
    <name type="scientific">Spodoptera exigua</name>
    <name type="common">Beet armyworm</name>
    <name type="synonym">Noctua fulgens</name>
    <dbReference type="NCBI Taxonomy" id="7107"/>
    <lineage>
        <taxon>Eukaryota</taxon>
        <taxon>Metazoa</taxon>
        <taxon>Ecdysozoa</taxon>
        <taxon>Arthropoda</taxon>
        <taxon>Hexapoda</taxon>
        <taxon>Insecta</taxon>
        <taxon>Pterygota</taxon>
        <taxon>Neoptera</taxon>
        <taxon>Endopterygota</taxon>
        <taxon>Lepidoptera</taxon>
        <taxon>Glossata</taxon>
        <taxon>Ditrysia</taxon>
        <taxon>Noctuoidea</taxon>
        <taxon>Noctuidae</taxon>
        <taxon>Amphipyrinae</taxon>
        <taxon>Spodoptera</taxon>
    </lineage>
</organism>
<dbReference type="PANTHER" id="PTHR10773:SF19">
    <property type="match status" value="1"/>
</dbReference>
<reference evidence="1" key="1">
    <citation type="journal article" date="2021" name="G3 (Bethesda)">
        <title>Genome and transcriptome analysis of the beet armyworm Spodoptera exigua reveals targets for pest control. .</title>
        <authorList>
            <person name="Simon S."/>
            <person name="Breeschoten T."/>
            <person name="Jansen H.J."/>
            <person name="Dirks R.P."/>
            <person name="Schranz M.E."/>
            <person name="Ros V.I.D."/>
        </authorList>
    </citation>
    <scope>NUCLEOTIDE SEQUENCE</scope>
    <source>
        <strain evidence="1">TB_SE_WUR_2020</strain>
    </source>
</reference>
<dbReference type="PANTHER" id="PTHR10773">
    <property type="entry name" value="DNA-DIRECTED RNA POLYMERASES I, II, AND III SUBUNIT RPABC2"/>
    <property type="match status" value="1"/>
</dbReference>
<evidence type="ECO:0000313" key="1">
    <source>
        <dbReference type="EMBL" id="KAH9632624.1"/>
    </source>
</evidence>
<dbReference type="EMBL" id="JACEFF010000700">
    <property type="protein sequence ID" value="KAH9632624.1"/>
    <property type="molecule type" value="Genomic_DNA"/>
</dbReference>
<gene>
    <name evidence="1" type="ORF">HF086_004742</name>
</gene>
<name>A0A922M9D1_SPOEX</name>
<protein>
    <submittedName>
        <fullName evidence="1">Uncharacterized protein</fullName>
    </submittedName>
</protein>
<evidence type="ECO:0000313" key="2">
    <source>
        <dbReference type="Proteomes" id="UP000814243"/>
    </source>
</evidence>
<comment type="caution">
    <text evidence="1">The sequence shown here is derived from an EMBL/GenBank/DDBJ whole genome shotgun (WGS) entry which is preliminary data.</text>
</comment>
<sequence>MNEVPNTSEPTTRALKSDSVLKWLECVPKVPSHYCRANSSRIYVDESFESFTHMHSVYSSWCQDSNVDSVKRKKIQEILKEAKISIFKPRKDQCDICVAHKQGNIPDDVYQLHIIKKDEARAAKTEAINQISDDVIVVSMDMQSVLLCPKLHVSEQYYKMKLGLHNYTFHVKNNKNVYLYVWHEGDGGVTANNVTSCIINFIEEYCCQYKKVILISDGCAYQNKNKILCNALSSLSTAKGIMIEQIILEKGHTMMEVYSVHSTLEKKFKGPIYSPSDYISRMREARPSQPYIVHHLDYTFFLNYEDVPGGFSSIRPQIRRKTGDPTVTDIRGLLYFNGNVQYKLRHTEEWITLPQRRTTTASTREPMRLYDGPLKIDSTKFCHLQSLKQYMHRDYHLFYDNLNH</sequence>
<proteinExistence type="predicted"/>